<evidence type="ECO:0000256" key="6">
    <source>
        <dbReference type="ARBA" id="ARBA00023273"/>
    </source>
</evidence>
<dbReference type="PANTHER" id="PTHR31180:SF2">
    <property type="entry name" value="CILIA- AND FLAGELLA-ASSOCIATED PROTEIN 107"/>
    <property type="match status" value="1"/>
</dbReference>
<keyword evidence="3" id="KW-0282">Flagellum</keyword>
<keyword evidence="5" id="KW-0206">Cytoskeleton</keyword>
<sequence>MYSNKTLIGNWFADRGNTLAPTVLAEIPSIVYPEVYNCKAFPEIPLDDELVELLDFDVDKQPKKVVFLRKDVPEVANFFDNFSSSYDLSYNYFPKCYKRNIPRLLECGQEFHQPSSEYLPNFGNITKSGVMDDKMREWDLDKESTRHIYSSAYKQDFKAPKAADYVFKRYKGTNHEPIEEYLPSFVNPSTLFNLQNDDTIKGNITNFGLLDYKKEKEEFKAPEPADYRFKIYVLPLEKSSVAKNINVLDLERKRKRSGTNPSTILMVRKE</sequence>
<organism evidence="9 10">
    <name type="scientific">Tenebrio molitor</name>
    <name type="common">Yellow mealworm beetle</name>
    <dbReference type="NCBI Taxonomy" id="7067"/>
    <lineage>
        <taxon>Eukaryota</taxon>
        <taxon>Metazoa</taxon>
        <taxon>Ecdysozoa</taxon>
        <taxon>Arthropoda</taxon>
        <taxon>Hexapoda</taxon>
        <taxon>Insecta</taxon>
        <taxon>Pterygota</taxon>
        <taxon>Neoptera</taxon>
        <taxon>Endopterygota</taxon>
        <taxon>Coleoptera</taxon>
        <taxon>Polyphaga</taxon>
        <taxon>Cucujiformia</taxon>
        <taxon>Tenebrionidae</taxon>
        <taxon>Tenebrio</taxon>
    </lineage>
</organism>
<comment type="subunit">
    <text evidence="8">Microtubule inner protein component of sperm flagellar doublet microtubules.</text>
</comment>
<comment type="function">
    <text evidence="7">Microtubule inner protein (MIP) part of the dynein-decorated doublet microtubules (DMTs) in cilia axoneme, which is required for motile cilia beating.</text>
</comment>
<reference evidence="9" key="2">
    <citation type="submission" date="2021-08" db="EMBL/GenBank/DDBJ databases">
        <authorList>
            <person name="Eriksson T."/>
        </authorList>
    </citation>
    <scope>NUCLEOTIDE SEQUENCE</scope>
    <source>
        <strain evidence="9">Stoneville</strain>
        <tissue evidence="9">Whole head</tissue>
    </source>
</reference>
<evidence type="ECO:0000256" key="8">
    <source>
        <dbReference type="ARBA" id="ARBA00046435"/>
    </source>
</evidence>
<evidence type="ECO:0000256" key="1">
    <source>
        <dbReference type="ARBA" id="ARBA00004611"/>
    </source>
</evidence>
<comment type="subcellular location">
    <subcellularLocation>
        <location evidence="1">Cytoplasm</location>
        <location evidence="1">Cytoskeleton</location>
        <location evidence="1">Flagellum axoneme</location>
    </subcellularLocation>
</comment>
<dbReference type="InterPro" id="IPR037662">
    <property type="entry name" value="CFAP68/107"/>
</dbReference>
<keyword evidence="6" id="KW-0966">Cell projection</keyword>
<accession>A0A8J6HUW7</accession>
<name>A0A8J6HUW7_TENMO</name>
<dbReference type="Pfam" id="PF22595">
    <property type="entry name" value="CFAP107"/>
    <property type="match status" value="1"/>
</dbReference>
<evidence type="ECO:0000256" key="7">
    <source>
        <dbReference type="ARBA" id="ARBA00035003"/>
    </source>
</evidence>
<comment type="caution">
    <text evidence="9">The sequence shown here is derived from an EMBL/GenBank/DDBJ whole genome shotgun (WGS) entry which is preliminary data.</text>
</comment>
<evidence type="ECO:0000256" key="3">
    <source>
        <dbReference type="ARBA" id="ARBA00022846"/>
    </source>
</evidence>
<keyword evidence="10" id="KW-1185">Reference proteome</keyword>
<evidence type="ECO:0000256" key="5">
    <source>
        <dbReference type="ARBA" id="ARBA00023212"/>
    </source>
</evidence>
<evidence type="ECO:0000256" key="2">
    <source>
        <dbReference type="ARBA" id="ARBA00022490"/>
    </source>
</evidence>
<dbReference type="GO" id="GO:0005879">
    <property type="term" value="C:axonemal microtubule"/>
    <property type="evidence" value="ECO:0007669"/>
    <property type="project" value="TreeGrafter"/>
</dbReference>
<evidence type="ECO:0000256" key="4">
    <source>
        <dbReference type="ARBA" id="ARBA00023069"/>
    </source>
</evidence>
<evidence type="ECO:0000313" key="9">
    <source>
        <dbReference type="EMBL" id="KAH0821057.1"/>
    </source>
</evidence>
<dbReference type="PANTHER" id="PTHR31180">
    <property type="entry name" value="CILIA- AND FLAGELLA-ASSOCIATED PROTEIN 107-RELATED"/>
    <property type="match status" value="1"/>
</dbReference>
<gene>
    <name evidence="9" type="ORF">GEV33_001734</name>
</gene>
<dbReference type="AlphaFoldDB" id="A0A8J6HUW7"/>
<reference evidence="9" key="1">
    <citation type="journal article" date="2020" name="J Insects Food Feed">
        <title>The yellow mealworm (Tenebrio molitor) genome: a resource for the emerging insects as food and feed industry.</title>
        <authorList>
            <person name="Eriksson T."/>
            <person name="Andere A."/>
            <person name="Kelstrup H."/>
            <person name="Emery V."/>
            <person name="Picard C."/>
        </authorList>
    </citation>
    <scope>NUCLEOTIDE SEQUENCE</scope>
    <source>
        <strain evidence="9">Stoneville</strain>
        <tissue evidence="9">Whole head</tissue>
    </source>
</reference>
<dbReference type="GO" id="GO:0030317">
    <property type="term" value="P:flagellated sperm motility"/>
    <property type="evidence" value="ECO:0007669"/>
    <property type="project" value="InterPro"/>
</dbReference>
<keyword evidence="2" id="KW-0963">Cytoplasm</keyword>
<dbReference type="EMBL" id="JABDTM020009488">
    <property type="protein sequence ID" value="KAH0821057.1"/>
    <property type="molecule type" value="Genomic_DNA"/>
</dbReference>
<evidence type="ECO:0000313" key="10">
    <source>
        <dbReference type="Proteomes" id="UP000719412"/>
    </source>
</evidence>
<protein>
    <submittedName>
        <fullName evidence="9">Uncharacterized protein</fullName>
    </submittedName>
</protein>
<dbReference type="Proteomes" id="UP000719412">
    <property type="component" value="Unassembled WGS sequence"/>
</dbReference>
<keyword evidence="4" id="KW-0969">Cilium</keyword>
<dbReference type="InterPro" id="IPR054709">
    <property type="entry name" value="CFAP107"/>
</dbReference>
<proteinExistence type="predicted"/>